<dbReference type="EMBL" id="MBFS01003579">
    <property type="protein sequence ID" value="PVU85906.1"/>
    <property type="molecule type" value="Genomic_DNA"/>
</dbReference>
<organism evidence="1 2">
    <name type="scientific">Smittium megazygosporum</name>
    <dbReference type="NCBI Taxonomy" id="133381"/>
    <lineage>
        <taxon>Eukaryota</taxon>
        <taxon>Fungi</taxon>
        <taxon>Fungi incertae sedis</taxon>
        <taxon>Zoopagomycota</taxon>
        <taxon>Kickxellomycotina</taxon>
        <taxon>Harpellomycetes</taxon>
        <taxon>Harpellales</taxon>
        <taxon>Legeriomycetaceae</taxon>
        <taxon>Smittium</taxon>
    </lineage>
</organism>
<reference evidence="1 2" key="1">
    <citation type="journal article" date="2018" name="MBio">
        <title>Comparative Genomics Reveals the Core Gene Toolbox for the Fungus-Insect Symbiosis.</title>
        <authorList>
            <person name="Wang Y."/>
            <person name="Stata M."/>
            <person name="Wang W."/>
            <person name="Stajich J.E."/>
            <person name="White M.M."/>
            <person name="Moncalvo J.M."/>
        </authorList>
    </citation>
    <scope>NUCLEOTIDE SEQUENCE [LARGE SCALE GENOMIC DNA]</scope>
    <source>
        <strain evidence="1 2">SC-DP-2</strain>
    </source>
</reference>
<proteinExistence type="predicted"/>
<accession>A0A2T9Y0L4</accession>
<feature type="non-terminal residue" evidence="1">
    <location>
        <position position="59"/>
    </location>
</feature>
<keyword evidence="2" id="KW-1185">Reference proteome</keyword>
<gene>
    <name evidence="1" type="ORF">BB560_006861</name>
</gene>
<dbReference type="Proteomes" id="UP000245609">
    <property type="component" value="Unassembled WGS sequence"/>
</dbReference>
<evidence type="ECO:0000313" key="1">
    <source>
        <dbReference type="EMBL" id="PVU85906.1"/>
    </source>
</evidence>
<comment type="caution">
    <text evidence="1">The sequence shown here is derived from an EMBL/GenBank/DDBJ whole genome shotgun (WGS) entry which is preliminary data.</text>
</comment>
<name>A0A2T9Y0L4_9FUNG</name>
<evidence type="ECO:0000313" key="2">
    <source>
        <dbReference type="Proteomes" id="UP000245609"/>
    </source>
</evidence>
<dbReference type="AlphaFoldDB" id="A0A2T9Y0L4"/>
<protein>
    <submittedName>
        <fullName evidence="1">Uncharacterized protein</fullName>
    </submittedName>
</protein>
<sequence length="59" mass="6633">MSDPPSYTRVNFSVKTVLDTRTDKYAPSASRPQVSKSDIMGPVCRNTQNIRAEFLRELG</sequence>